<dbReference type="EMBL" id="RBNJ01010994">
    <property type="protein sequence ID" value="RUS26205.1"/>
    <property type="molecule type" value="Genomic_DNA"/>
</dbReference>
<organism evidence="2 3">
    <name type="scientific">Jimgerdemannia flammicorona</name>
    <dbReference type="NCBI Taxonomy" id="994334"/>
    <lineage>
        <taxon>Eukaryota</taxon>
        <taxon>Fungi</taxon>
        <taxon>Fungi incertae sedis</taxon>
        <taxon>Mucoromycota</taxon>
        <taxon>Mucoromycotina</taxon>
        <taxon>Endogonomycetes</taxon>
        <taxon>Endogonales</taxon>
        <taxon>Endogonaceae</taxon>
        <taxon>Jimgerdemannia</taxon>
    </lineage>
</organism>
<reference evidence="2 3" key="1">
    <citation type="journal article" date="2018" name="New Phytol.">
        <title>Phylogenomics of Endogonaceae and evolution of mycorrhizas within Mucoromycota.</title>
        <authorList>
            <person name="Chang Y."/>
            <person name="Desiro A."/>
            <person name="Na H."/>
            <person name="Sandor L."/>
            <person name="Lipzen A."/>
            <person name="Clum A."/>
            <person name="Barry K."/>
            <person name="Grigoriev I.V."/>
            <person name="Martin F.M."/>
            <person name="Stajich J.E."/>
            <person name="Smith M.E."/>
            <person name="Bonito G."/>
            <person name="Spatafora J.W."/>
        </authorList>
    </citation>
    <scope>NUCLEOTIDE SEQUENCE [LARGE SCALE GENOMIC DNA]</scope>
    <source>
        <strain evidence="2 3">AD002</strain>
    </source>
</reference>
<gene>
    <name evidence="2" type="ORF">BC938DRAFT_471080</name>
</gene>
<keyword evidence="3" id="KW-1185">Reference proteome</keyword>
<proteinExistence type="predicted"/>
<sequence>MVDSRDTTSLQLDDAKQELSVARKNETSLEARYKKMKGRYDTLNNVHEKLKREFQELMATGEKYKDLAWLKESNEKLRNDVIKVGRASGWKGVEKRRKDY</sequence>
<dbReference type="Proteomes" id="UP000274822">
    <property type="component" value="Unassembled WGS sequence"/>
</dbReference>
<name>A0A433Q8V2_9FUNG</name>
<evidence type="ECO:0000313" key="2">
    <source>
        <dbReference type="EMBL" id="RUS26205.1"/>
    </source>
</evidence>
<feature type="coiled-coil region" evidence="1">
    <location>
        <begin position="5"/>
        <end position="60"/>
    </location>
</feature>
<evidence type="ECO:0000256" key="1">
    <source>
        <dbReference type="SAM" id="Coils"/>
    </source>
</evidence>
<comment type="caution">
    <text evidence="2">The sequence shown here is derived from an EMBL/GenBank/DDBJ whole genome shotgun (WGS) entry which is preliminary data.</text>
</comment>
<dbReference type="AlphaFoldDB" id="A0A433Q8V2"/>
<keyword evidence="1" id="KW-0175">Coiled coil</keyword>
<protein>
    <submittedName>
        <fullName evidence="2">Uncharacterized protein</fullName>
    </submittedName>
</protein>
<accession>A0A433Q8V2</accession>
<evidence type="ECO:0000313" key="3">
    <source>
        <dbReference type="Proteomes" id="UP000274822"/>
    </source>
</evidence>